<dbReference type="InterPro" id="IPR013713">
    <property type="entry name" value="XPO2_central"/>
</dbReference>
<keyword evidence="7" id="KW-0539">Nucleus</keyword>
<dbReference type="GeneID" id="6996766"/>
<dbReference type="Gene3D" id="1.25.10.10">
    <property type="entry name" value="Leucine-rich Repeat Variant"/>
    <property type="match status" value="1"/>
</dbReference>
<dbReference type="PANTHER" id="PTHR10997:SF8">
    <property type="entry name" value="EXPORTIN-2"/>
    <property type="match status" value="1"/>
</dbReference>
<dbReference type="PROSITE" id="PS50166">
    <property type="entry name" value="IMPORTIN_B_NT"/>
    <property type="match status" value="1"/>
</dbReference>
<keyword evidence="4" id="KW-0813">Transport</keyword>
<gene>
    <name evidence="9" type="ORF">CMU_001780</name>
</gene>
<dbReference type="Proteomes" id="UP000001460">
    <property type="component" value="Unassembled WGS sequence"/>
</dbReference>
<sequence length="1042" mass="119671">MLPEIVSLLNSSISTNPIEVRTAEASLTSKEAQDGFIETLILIISKGDIDISIRQIACIYLKNNIKKRWDIDCMNGGVKQNNRNFIKENIIKMYINTPNIVQTQVAEILLYISVRDFPNYWPELLSDIIKCFPGDEYLNESLLNNYDKLNLYSCTLTMTKLVLDKYRCAESSNKILTELKDILQIICIPLYKIFIFSSQALLSGVVIHKPNNTAILNICLLCCQIFYSLHCCDVPEFFENNIQVFMYTFHSLLELQHKDDGSESLFLIFNIKSQICENLRIYSDRYQEPFDPYSRKSLSIIGILLTNIIANQYLYENGDVSTYCSTLIDEGLRLIGSLASTQWSDNPFVDKGILEHLIENILIPCTFMSISDLSSIEETPKEFIYKYLWDINEICDSTSKRSAALGCIRSLGKFYNSQLSALLTCHIVKLLENLTDSETIFEWTEFSRNTSQPVKYKINKSEVIREGAIFLFICLSVRSFSRSSGVTQLQQDVDLVGFYDQYIKRFSTTSLLRCCSLKYLIVFRNHFPPGVSISLLEEASQWIPVSSFIVKMMVLLAFEKLFSQRNLNLSSNAGINSNSTSTHRITGNQASSLCLQFLNDVLKPLLEETLYNSSNSTCLMTDSEFVPRCIVRLLSYLGLEGKSFISSIVPAVSAHLKLVTENPKNPIFNHFLYELLGICIRNTTDYERNAMDPVFLPILIDILQQNRIEFMAYSLQILALRLDTLETKNEFYTNLFVHLLDEPIWRSSVSILPGIVRLLCSYLRKSSLFGELIPSNLKQIFNRFQFCLSHRRFQSNIAFDLLRDALRYLPYESYSNYLPTLITLLLTKCQEWNRADEIILITQIVGVMFLIIIERSQTSNLPTLIILLENIQSGLSSLFFNKIVFPNINKAVLTPPLRFLCIAGITKLISENSNTITEELILESFKSITVLLGGLINDNNSIERRKDDSTLDNLESLWDQTNYAQDEYEVNYHRLVTASINYTDIYPNGGEIAKNFHQNFQQLVMLEDSRNMIKITFNPFLKKLWDYYQNDPTILELITHIK</sequence>
<dbReference type="GO" id="GO:0005049">
    <property type="term" value="F:nuclear export signal receptor activity"/>
    <property type="evidence" value="ECO:0007669"/>
    <property type="project" value="TreeGrafter"/>
</dbReference>
<keyword evidence="5" id="KW-0963">Cytoplasm</keyword>
<evidence type="ECO:0000256" key="6">
    <source>
        <dbReference type="ARBA" id="ARBA00022927"/>
    </source>
</evidence>
<evidence type="ECO:0000256" key="1">
    <source>
        <dbReference type="ARBA" id="ARBA00004123"/>
    </source>
</evidence>
<accession>B6AGG6</accession>
<keyword evidence="6" id="KW-0653">Protein transport</keyword>
<dbReference type="OMA" id="AENEFLM"/>
<evidence type="ECO:0000259" key="8">
    <source>
        <dbReference type="PROSITE" id="PS50166"/>
    </source>
</evidence>
<evidence type="ECO:0000256" key="5">
    <source>
        <dbReference type="ARBA" id="ARBA00022490"/>
    </source>
</evidence>
<dbReference type="GO" id="GO:0006611">
    <property type="term" value="P:protein export from nucleus"/>
    <property type="evidence" value="ECO:0007669"/>
    <property type="project" value="TreeGrafter"/>
</dbReference>
<dbReference type="AlphaFoldDB" id="B6AGG6"/>
<dbReference type="InterPro" id="IPR001494">
    <property type="entry name" value="Importin-beta_N"/>
</dbReference>
<protein>
    <submittedName>
        <fullName evidence="9">Importin-beta N-terminal domain-containing protein</fullName>
    </submittedName>
</protein>
<dbReference type="RefSeq" id="XP_002141656.1">
    <property type="nucleotide sequence ID" value="XM_002141620.1"/>
</dbReference>
<proteinExistence type="inferred from homology"/>
<dbReference type="InterPro" id="IPR011989">
    <property type="entry name" value="ARM-like"/>
</dbReference>
<dbReference type="GO" id="GO:0031267">
    <property type="term" value="F:small GTPase binding"/>
    <property type="evidence" value="ECO:0007669"/>
    <property type="project" value="InterPro"/>
</dbReference>
<comment type="subcellular location">
    <subcellularLocation>
        <location evidence="2">Cytoplasm</location>
    </subcellularLocation>
    <subcellularLocation>
        <location evidence="1">Nucleus</location>
    </subcellularLocation>
</comment>
<dbReference type="SUPFAM" id="SSF48371">
    <property type="entry name" value="ARM repeat"/>
    <property type="match status" value="1"/>
</dbReference>
<keyword evidence="10" id="KW-1185">Reference proteome</keyword>
<evidence type="ECO:0000256" key="7">
    <source>
        <dbReference type="ARBA" id="ARBA00023242"/>
    </source>
</evidence>
<organism evidence="9 10">
    <name type="scientific">Cryptosporidium muris (strain RN66)</name>
    <dbReference type="NCBI Taxonomy" id="441375"/>
    <lineage>
        <taxon>Eukaryota</taxon>
        <taxon>Sar</taxon>
        <taxon>Alveolata</taxon>
        <taxon>Apicomplexa</taxon>
        <taxon>Conoidasida</taxon>
        <taxon>Coccidia</taxon>
        <taxon>Eucoccidiorida</taxon>
        <taxon>Eimeriorina</taxon>
        <taxon>Cryptosporidiidae</taxon>
        <taxon>Cryptosporidium</taxon>
    </lineage>
</organism>
<dbReference type="GO" id="GO:0005829">
    <property type="term" value="C:cytosol"/>
    <property type="evidence" value="ECO:0007669"/>
    <property type="project" value="TreeGrafter"/>
</dbReference>
<evidence type="ECO:0000313" key="10">
    <source>
        <dbReference type="Proteomes" id="UP000001460"/>
    </source>
</evidence>
<evidence type="ECO:0000313" key="9">
    <source>
        <dbReference type="EMBL" id="EEA07307.1"/>
    </source>
</evidence>
<dbReference type="InterPro" id="IPR016024">
    <property type="entry name" value="ARM-type_fold"/>
</dbReference>
<reference evidence="9" key="1">
    <citation type="submission" date="2008-06" db="EMBL/GenBank/DDBJ databases">
        <authorList>
            <person name="Lorenzi H."/>
            <person name="Inman J."/>
            <person name="Miller J."/>
            <person name="Schobel S."/>
            <person name="Amedeo P."/>
            <person name="Caler E.V."/>
            <person name="da Silva J."/>
        </authorList>
    </citation>
    <scope>NUCLEOTIDE SEQUENCE [LARGE SCALE GENOMIC DNA]</scope>
    <source>
        <strain evidence="9">RN66</strain>
    </source>
</reference>
<comment type="similarity">
    <text evidence="3">Belongs to the XPO2/CSE1 family.</text>
</comment>
<dbReference type="eggNOG" id="KOG1992">
    <property type="taxonomic scope" value="Eukaryota"/>
</dbReference>
<dbReference type="Pfam" id="PF08506">
    <property type="entry name" value="Cse1"/>
    <property type="match status" value="1"/>
</dbReference>
<dbReference type="OrthoDB" id="3268246at2759"/>
<dbReference type="Pfam" id="PF03810">
    <property type="entry name" value="IBN_N"/>
    <property type="match status" value="1"/>
</dbReference>
<feature type="domain" description="Importin N-terminal" evidence="8">
    <location>
        <begin position="23"/>
        <end position="96"/>
    </location>
</feature>
<dbReference type="InterPro" id="IPR005043">
    <property type="entry name" value="XPO2_C"/>
</dbReference>
<dbReference type="SMART" id="SM00913">
    <property type="entry name" value="IBN_N"/>
    <property type="match status" value="1"/>
</dbReference>
<dbReference type="GO" id="GO:0005635">
    <property type="term" value="C:nuclear envelope"/>
    <property type="evidence" value="ECO:0007669"/>
    <property type="project" value="TreeGrafter"/>
</dbReference>
<dbReference type="GO" id="GO:0006606">
    <property type="term" value="P:protein import into nucleus"/>
    <property type="evidence" value="ECO:0007669"/>
    <property type="project" value="TreeGrafter"/>
</dbReference>
<dbReference type="STRING" id="441375.B6AGG6"/>
<dbReference type="EMBL" id="DS989732">
    <property type="protein sequence ID" value="EEA07307.1"/>
    <property type="molecule type" value="Genomic_DNA"/>
</dbReference>
<evidence type="ECO:0000256" key="4">
    <source>
        <dbReference type="ARBA" id="ARBA00022448"/>
    </source>
</evidence>
<dbReference type="PANTHER" id="PTHR10997">
    <property type="entry name" value="IMPORTIN-7, 8, 11"/>
    <property type="match status" value="1"/>
</dbReference>
<evidence type="ECO:0000256" key="2">
    <source>
        <dbReference type="ARBA" id="ARBA00004496"/>
    </source>
</evidence>
<evidence type="ECO:0000256" key="3">
    <source>
        <dbReference type="ARBA" id="ARBA00008669"/>
    </source>
</evidence>
<name>B6AGG6_CRYMR</name>
<dbReference type="Pfam" id="PF03378">
    <property type="entry name" value="CAS_CSE1"/>
    <property type="match status" value="1"/>
</dbReference>
<dbReference type="VEuPathDB" id="CryptoDB:CMU_001780"/>